<dbReference type="InterPro" id="IPR036186">
    <property type="entry name" value="Serpin_sf"/>
</dbReference>
<organism evidence="3 4">
    <name type="scientific">Panagrolaimus davidi</name>
    <dbReference type="NCBI Taxonomy" id="227884"/>
    <lineage>
        <taxon>Eukaryota</taxon>
        <taxon>Metazoa</taxon>
        <taxon>Ecdysozoa</taxon>
        <taxon>Nematoda</taxon>
        <taxon>Chromadorea</taxon>
        <taxon>Rhabditida</taxon>
        <taxon>Tylenchina</taxon>
        <taxon>Panagrolaimomorpha</taxon>
        <taxon>Panagrolaimoidea</taxon>
        <taxon>Panagrolaimidae</taxon>
        <taxon>Panagrolaimus</taxon>
    </lineage>
</organism>
<reference evidence="4" key="1">
    <citation type="submission" date="2022-11" db="UniProtKB">
        <authorList>
            <consortium name="WormBaseParasite"/>
        </authorList>
    </citation>
    <scope>IDENTIFICATION</scope>
</reference>
<dbReference type="InterPro" id="IPR042178">
    <property type="entry name" value="Serpin_sf_1"/>
</dbReference>
<sequence length="232" mass="26173">MAKKFESINEAQLSFALELLRSQHSDDKSAVFSPASIATSVAMVYLGAQSETANQIRIAMGLGFTESEIHSYFSTLMKHTKSDYGVKVPPPEPEIDPNDTKALQERISELAFLRHCNPYTSQCVLETINRIYVNDQTILKDNFVDKFDKFYQGGIEKVKFTEDKTVEIINNFIAEVTRNKINNIVKKSDFNETTKIVLINSIYFKGKWAKVQGGHAGPPPKQIKFILKGCKI</sequence>
<dbReference type="GO" id="GO:0004867">
    <property type="term" value="F:serine-type endopeptidase inhibitor activity"/>
    <property type="evidence" value="ECO:0007669"/>
    <property type="project" value="InterPro"/>
</dbReference>
<dbReference type="PANTHER" id="PTHR11461:SF211">
    <property type="entry name" value="GH10112P-RELATED"/>
    <property type="match status" value="1"/>
</dbReference>
<dbReference type="InterPro" id="IPR000215">
    <property type="entry name" value="Serpin_fam"/>
</dbReference>
<evidence type="ECO:0000256" key="1">
    <source>
        <dbReference type="ARBA" id="ARBA00009500"/>
    </source>
</evidence>
<evidence type="ECO:0000313" key="4">
    <source>
        <dbReference type="WBParaSite" id="PDA_v2.g13009.t1"/>
    </source>
</evidence>
<accession>A0A914P6J7</accession>
<evidence type="ECO:0000313" key="3">
    <source>
        <dbReference type="Proteomes" id="UP000887578"/>
    </source>
</evidence>
<evidence type="ECO:0000259" key="2">
    <source>
        <dbReference type="Pfam" id="PF00079"/>
    </source>
</evidence>
<dbReference type="Pfam" id="PF00079">
    <property type="entry name" value="Serpin"/>
    <property type="match status" value="1"/>
</dbReference>
<dbReference type="CDD" id="cd00172">
    <property type="entry name" value="serpin"/>
    <property type="match status" value="1"/>
</dbReference>
<dbReference type="InterPro" id="IPR023796">
    <property type="entry name" value="Serpin_dom"/>
</dbReference>
<comment type="similarity">
    <text evidence="1">Belongs to the serpin family.</text>
</comment>
<dbReference type="SUPFAM" id="SSF56574">
    <property type="entry name" value="Serpins"/>
    <property type="match status" value="1"/>
</dbReference>
<protein>
    <submittedName>
        <fullName evidence="4">Serpin domain-containing protein</fullName>
    </submittedName>
</protein>
<proteinExistence type="inferred from homology"/>
<dbReference type="WBParaSite" id="PDA_v2.g13009.t1">
    <property type="protein sequence ID" value="PDA_v2.g13009.t1"/>
    <property type="gene ID" value="PDA_v2.g13009"/>
</dbReference>
<dbReference type="PANTHER" id="PTHR11461">
    <property type="entry name" value="SERINE PROTEASE INHIBITOR, SERPIN"/>
    <property type="match status" value="1"/>
</dbReference>
<feature type="domain" description="Serpin" evidence="2">
    <location>
        <begin position="11"/>
        <end position="210"/>
    </location>
</feature>
<dbReference type="AlphaFoldDB" id="A0A914P6J7"/>
<dbReference type="Proteomes" id="UP000887578">
    <property type="component" value="Unplaced"/>
</dbReference>
<keyword evidence="3" id="KW-1185">Reference proteome</keyword>
<dbReference type="Gene3D" id="3.30.497.10">
    <property type="entry name" value="Antithrombin, subunit I, domain 2"/>
    <property type="match status" value="1"/>
</dbReference>
<dbReference type="GO" id="GO:0005615">
    <property type="term" value="C:extracellular space"/>
    <property type="evidence" value="ECO:0007669"/>
    <property type="project" value="InterPro"/>
</dbReference>
<name>A0A914P6J7_9BILA</name>